<dbReference type="CDD" id="cd00093">
    <property type="entry name" value="HTH_XRE"/>
    <property type="match status" value="1"/>
</dbReference>
<gene>
    <name evidence="2" type="ORF">KYD98_17320</name>
</gene>
<evidence type="ECO:0000313" key="2">
    <source>
        <dbReference type="EMBL" id="MBW6411845.1"/>
    </source>
</evidence>
<protein>
    <submittedName>
        <fullName evidence="2">Helix-turn-helix transcriptional regulator</fullName>
    </submittedName>
</protein>
<dbReference type="SUPFAM" id="SSF47413">
    <property type="entry name" value="lambda repressor-like DNA-binding domains"/>
    <property type="match status" value="1"/>
</dbReference>
<name>A0ABS7AT48_9CLOT</name>
<dbReference type="InterPro" id="IPR001387">
    <property type="entry name" value="Cro/C1-type_HTH"/>
</dbReference>
<feature type="domain" description="HTH cro/C1-type" evidence="1">
    <location>
        <begin position="6"/>
        <end position="61"/>
    </location>
</feature>
<evidence type="ECO:0000259" key="1">
    <source>
        <dbReference type="PROSITE" id="PS50943"/>
    </source>
</evidence>
<keyword evidence="3" id="KW-1185">Reference proteome</keyword>
<dbReference type="PROSITE" id="PS50943">
    <property type="entry name" value="HTH_CROC1"/>
    <property type="match status" value="1"/>
</dbReference>
<accession>A0ABS7AT48</accession>
<dbReference type="SMART" id="SM00530">
    <property type="entry name" value="HTH_XRE"/>
    <property type="match status" value="1"/>
</dbReference>
<dbReference type="Gene3D" id="1.10.260.40">
    <property type="entry name" value="lambda repressor-like DNA-binding domains"/>
    <property type="match status" value="1"/>
</dbReference>
<comment type="caution">
    <text evidence="2">The sequence shown here is derived from an EMBL/GenBank/DDBJ whole genome shotgun (WGS) entry which is preliminary data.</text>
</comment>
<dbReference type="Proteomes" id="UP001519921">
    <property type="component" value="Unassembled WGS sequence"/>
</dbReference>
<evidence type="ECO:0000313" key="3">
    <source>
        <dbReference type="Proteomes" id="UP001519921"/>
    </source>
</evidence>
<dbReference type="Pfam" id="PF13443">
    <property type="entry name" value="HTH_26"/>
    <property type="match status" value="1"/>
</dbReference>
<dbReference type="EMBL" id="JAHXPT010000021">
    <property type="protein sequence ID" value="MBW6411845.1"/>
    <property type="molecule type" value="Genomic_DNA"/>
</dbReference>
<dbReference type="InterPro" id="IPR010982">
    <property type="entry name" value="Lambda_DNA-bd_dom_sf"/>
</dbReference>
<dbReference type="PANTHER" id="PTHR37301">
    <property type="entry name" value="DNA-BINDING PROTEIN-RELATED"/>
    <property type="match status" value="1"/>
</dbReference>
<proteinExistence type="predicted"/>
<dbReference type="RefSeq" id="WP_219781309.1">
    <property type="nucleotide sequence ID" value="NZ_JAHXPT010000021.1"/>
</dbReference>
<organism evidence="2 3">
    <name type="scientific">Clostridium weizhouense</name>
    <dbReference type="NCBI Taxonomy" id="2859781"/>
    <lineage>
        <taxon>Bacteria</taxon>
        <taxon>Bacillati</taxon>
        <taxon>Bacillota</taxon>
        <taxon>Clostridia</taxon>
        <taxon>Eubacteriales</taxon>
        <taxon>Clostridiaceae</taxon>
        <taxon>Clostridium</taxon>
    </lineage>
</organism>
<sequence>MINMRLHILLAEKRITRKQLSEDTGIRLATISAYCNEKYKYLVPEHLSKICKYLKCDISDLVEYVEDEE</sequence>
<reference evidence="2 3" key="1">
    <citation type="submission" date="2021-07" db="EMBL/GenBank/DDBJ databases">
        <title>Clostridium weizhouense sp. nov., an anaerobic bacterium isolated from activated sludge of Petroleum wastewater.</title>
        <authorList>
            <person name="Li Q."/>
        </authorList>
    </citation>
    <scope>NUCLEOTIDE SEQUENCE [LARGE SCALE GENOMIC DNA]</scope>
    <source>
        <strain evidence="2 3">YB-6</strain>
    </source>
</reference>
<dbReference type="PANTHER" id="PTHR37301:SF1">
    <property type="entry name" value="DNA-BINDING PROTEIN"/>
    <property type="match status" value="1"/>
</dbReference>